<name>C1N3D0_MICPC</name>
<proteinExistence type="inferred from homology"/>
<feature type="repeat" description="PPR" evidence="3">
    <location>
        <begin position="140"/>
        <end position="174"/>
    </location>
</feature>
<feature type="compositionally biased region" description="Low complexity" evidence="4">
    <location>
        <begin position="72"/>
        <end position="86"/>
    </location>
</feature>
<keyword evidence="6" id="KW-1185">Reference proteome</keyword>
<dbReference type="AlphaFoldDB" id="C1N3D0"/>
<dbReference type="Proteomes" id="UP000001876">
    <property type="component" value="Unassembled WGS sequence"/>
</dbReference>
<keyword evidence="2" id="KW-0677">Repeat</keyword>
<organism evidence="6">
    <name type="scientific">Micromonas pusilla (strain CCMP1545)</name>
    <name type="common">Picoplanktonic green alga</name>
    <dbReference type="NCBI Taxonomy" id="564608"/>
    <lineage>
        <taxon>Eukaryota</taxon>
        <taxon>Viridiplantae</taxon>
        <taxon>Chlorophyta</taxon>
        <taxon>Mamiellophyceae</taxon>
        <taxon>Mamiellales</taxon>
        <taxon>Mamiellaceae</taxon>
        <taxon>Micromonas</taxon>
    </lineage>
</organism>
<sequence>MAPWRRLSREWSRAVARAAAATGAPPRGVARRAPSALLESGRRVRESDDAGTSLVARAASFHRAASRRSDAVAASRSLSSSARVDATSTASTSRGGLRGVAKPPESHFVDRMSAAASARDHAAVFEIFSEMCEHYPEDPGAEAYDVLLQCASREGDPETALELIEAMCARGHEPTALTHELVVVAYNRAGDVAKGLEWLVLLSETENEDFMRRDAVGVFDAVLLGAANVADQDAFRRCRELMRKFRCAPTERTLEAYLKMESKIGTSASVDAVWNHDHFKHLNPWRRSPRSRCRLVEAHALVATFTLKRRDARRGGRGDDPAPPPTLVAAASEDAAGDGTPPPAKMISMTSESVRAQMAAADARARGRRALDALKARSIHWSPYDRVGVVNAVS</sequence>
<accession>C1N3D0</accession>
<feature type="region of interest" description="Disordered" evidence="4">
    <location>
        <begin position="19"/>
        <end position="52"/>
    </location>
</feature>
<reference evidence="5 6" key="1">
    <citation type="journal article" date="2009" name="Science">
        <title>Green evolution and dynamic adaptations revealed by genomes of the marine picoeukaryotes Micromonas.</title>
        <authorList>
            <person name="Worden A.Z."/>
            <person name="Lee J.H."/>
            <person name="Mock T."/>
            <person name="Rouze P."/>
            <person name="Simmons M.P."/>
            <person name="Aerts A.L."/>
            <person name="Allen A.E."/>
            <person name="Cuvelier M.L."/>
            <person name="Derelle E."/>
            <person name="Everett M.V."/>
            <person name="Foulon E."/>
            <person name="Grimwood J."/>
            <person name="Gundlach H."/>
            <person name="Henrissat B."/>
            <person name="Napoli C."/>
            <person name="McDonald S.M."/>
            <person name="Parker M.S."/>
            <person name="Rombauts S."/>
            <person name="Salamov A."/>
            <person name="Von Dassow P."/>
            <person name="Badger J.H."/>
            <person name="Coutinho P.M."/>
            <person name="Demir E."/>
            <person name="Dubchak I."/>
            <person name="Gentemann C."/>
            <person name="Eikrem W."/>
            <person name="Gready J.E."/>
            <person name="John U."/>
            <person name="Lanier W."/>
            <person name="Lindquist E.A."/>
            <person name="Lucas S."/>
            <person name="Mayer K.F."/>
            <person name="Moreau H."/>
            <person name="Not F."/>
            <person name="Otillar R."/>
            <person name="Panaud O."/>
            <person name="Pangilinan J."/>
            <person name="Paulsen I."/>
            <person name="Piegu B."/>
            <person name="Poliakov A."/>
            <person name="Robbens S."/>
            <person name="Schmutz J."/>
            <person name="Toulza E."/>
            <person name="Wyss T."/>
            <person name="Zelensky A."/>
            <person name="Zhou K."/>
            <person name="Armbrust E.V."/>
            <person name="Bhattacharya D."/>
            <person name="Goodenough U.W."/>
            <person name="Van de Peer Y."/>
            <person name="Grigoriev I.V."/>
        </authorList>
    </citation>
    <scope>NUCLEOTIDE SEQUENCE [LARGE SCALE GENOMIC DNA]</scope>
    <source>
        <strain evidence="5 6">CCMP1545</strain>
    </source>
</reference>
<dbReference type="InterPro" id="IPR002885">
    <property type="entry name" value="PPR_rpt"/>
</dbReference>
<protein>
    <submittedName>
        <fullName evidence="5">Predicted protein</fullName>
    </submittedName>
</protein>
<dbReference type="InterPro" id="IPR011990">
    <property type="entry name" value="TPR-like_helical_dom_sf"/>
</dbReference>
<dbReference type="OrthoDB" id="185373at2759"/>
<dbReference type="PANTHER" id="PTHR47447:SF17">
    <property type="entry name" value="OS12G0638900 PROTEIN"/>
    <property type="match status" value="1"/>
</dbReference>
<evidence type="ECO:0000256" key="3">
    <source>
        <dbReference type="PROSITE-ProRule" id="PRU00708"/>
    </source>
</evidence>
<dbReference type="KEGG" id="mpp:MICPUCDRAFT_52127"/>
<evidence type="ECO:0000313" key="6">
    <source>
        <dbReference type="Proteomes" id="UP000001876"/>
    </source>
</evidence>
<dbReference type="NCBIfam" id="TIGR00756">
    <property type="entry name" value="PPR"/>
    <property type="match status" value="1"/>
</dbReference>
<dbReference type="GeneID" id="9688028"/>
<dbReference type="EMBL" id="GG663746">
    <property type="protein sequence ID" value="EEH53407.1"/>
    <property type="molecule type" value="Genomic_DNA"/>
</dbReference>
<gene>
    <name evidence="5" type="ORF">MICPUCDRAFT_52127</name>
</gene>
<dbReference type="RefSeq" id="XP_003062588.1">
    <property type="nucleotide sequence ID" value="XM_003062542.1"/>
</dbReference>
<evidence type="ECO:0000256" key="1">
    <source>
        <dbReference type="ARBA" id="ARBA00007626"/>
    </source>
</evidence>
<dbReference type="PANTHER" id="PTHR47447">
    <property type="entry name" value="OS03G0856100 PROTEIN"/>
    <property type="match status" value="1"/>
</dbReference>
<dbReference type="PROSITE" id="PS51375">
    <property type="entry name" value="PPR"/>
    <property type="match status" value="1"/>
</dbReference>
<feature type="compositionally biased region" description="Low complexity" evidence="4">
    <location>
        <begin position="19"/>
        <end position="36"/>
    </location>
</feature>
<feature type="region of interest" description="Disordered" evidence="4">
    <location>
        <begin position="311"/>
        <end position="346"/>
    </location>
</feature>
<dbReference type="Gene3D" id="1.25.40.10">
    <property type="entry name" value="Tetratricopeptide repeat domain"/>
    <property type="match status" value="1"/>
</dbReference>
<comment type="similarity">
    <text evidence="1">Belongs to the PPR family. P subfamily.</text>
</comment>
<evidence type="ECO:0000256" key="4">
    <source>
        <dbReference type="SAM" id="MobiDB-lite"/>
    </source>
</evidence>
<feature type="region of interest" description="Disordered" evidence="4">
    <location>
        <begin position="72"/>
        <end position="105"/>
    </location>
</feature>
<dbReference type="STRING" id="564608.C1N3D0"/>
<evidence type="ECO:0000313" key="5">
    <source>
        <dbReference type="EMBL" id="EEH53407.1"/>
    </source>
</evidence>
<evidence type="ECO:0000256" key="2">
    <source>
        <dbReference type="ARBA" id="ARBA00022737"/>
    </source>
</evidence>